<evidence type="ECO:0000256" key="6">
    <source>
        <dbReference type="RuleBase" id="RU361235"/>
    </source>
</evidence>
<evidence type="ECO:0000259" key="7">
    <source>
        <dbReference type="Pfam" id="PF00135"/>
    </source>
</evidence>
<dbReference type="Pfam" id="PF00135">
    <property type="entry name" value="COesterase"/>
    <property type="match status" value="1"/>
</dbReference>
<comment type="caution">
    <text evidence="8">The sequence shown here is derived from an EMBL/GenBank/DDBJ whole genome shotgun (WGS) entry which is preliminary data.</text>
</comment>
<dbReference type="Gene3D" id="3.40.50.1820">
    <property type="entry name" value="alpha/beta hydrolase"/>
    <property type="match status" value="1"/>
</dbReference>
<keyword evidence="6" id="KW-0732">Signal</keyword>
<keyword evidence="3 6" id="KW-0378">Hydrolase</keyword>
<dbReference type="STRING" id="7102.A0A2A4JDU4"/>
<dbReference type="EMBL" id="NWSH01001784">
    <property type="protein sequence ID" value="PCG70141.1"/>
    <property type="molecule type" value="Genomic_DNA"/>
</dbReference>
<keyword evidence="4" id="KW-1015">Disulfide bond</keyword>
<protein>
    <recommendedName>
        <fullName evidence="6">Carboxylic ester hydrolase</fullName>
        <ecNumber evidence="6">3.1.1.-</ecNumber>
    </recommendedName>
</protein>
<sequence length="532" mass="60687">MFFKIILFLCISDYVSSGMSIQTAVDTPVGQILGLVRNDYKAFLGIPYGVVDENNPFENAKPHPPFETPFSATSDAVMCPQYFKGEIKGSLQCLNLNIYTPIAIGRKSLPVMVYIHGGAFTEGNVAENTYPPTFLIKHDVIVVMMYYRLGPYGHLCIPKYSNQALKDQQLALKWVKNNIASFGGDNENILLFGHSSGSMTVDLQMFNNNNLFNKVILQSGQAVSPYIVETTDVIKLIIKDVGLDPENVDYDNFVQTLCKIPTYTLINMTMTYNFRPCIDNEFVNKEPKVNLENMKILVGSTTREALYFYPEEIYDHDYTREELEKGFEIQDGADDAPKVNLENMKILVGSTTREALYFYPEEIYDHDYTREELEKGFEIQDGADDARSVRFYLENNVTVYRYLFSYDGGRNYMKYRDDINATGPAHGDELGYLYDMKVFSNTTEDDQTIIDIISLVWTNFAKYGNPTPSPSSLLPQWPPVTSRQAPYLLINTSPRIDSAIYATRMEFWHTFYEKYGKYAKGISLGEPWQAHL</sequence>
<dbReference type="EC" id="3.1.1.-" evidence="6"/>
<feature type="chain" id="PRO_5011821471" description="Carboxylic ester hydrolase" evidence="6">
    <location>
        <begin position="18"/>
        <end position="532"/>
    </location>
</feature>
<feature type="signal peptide" evidence="6">
    <location>
        <begin position="1"/>
        <end position="17"/>
    </location>
</feature>
<keyword evidence="5" id="KW-0325">Glycoprotein</keyword>
<evidence type="ECO:0000256" key="3">
    <source>
        <dbReference type="ARBA" id="ARBA00022801"/>
    </source>
</evidence>
<dbReference type="GO" id="GO:0052689">
    <property type="term" value="F:carboxylic ester hydrolase activity"/>
    <property type="evidence" value="ECO:0007669"/>
    <property type="project" value="UniProtKB-KW"/>
</dbReference>
<dbReference type="InterPro" id="IPR050309">
    <property type="entry name" value="Type-B_Carboxylest/Lipase"/>
</dbReference>
<dbReference type="PROSITE" id="PS00122">
    <property type="entry name" value="CARBOXYLESTERASE_B_1"/>
    <property type="match status" value="1"/>
</dbReference>
<feature type="domain" description="Carboxylesterase type B" evidence="7">
    <location>
        <begin position="23"/>
        <end position="508"/>
    </location>
</feature>
<evidence type="ECO:0000256" key="1">
    <source>
        <dbReference type="ARBA" id="ARBA00005964"/>
    </source>
</evidence>
<gene>
    <name evidence="8" type="ORF">B5V51_3321</name>
</gene>
<dbReference type="AlphaFoldDB" id="A0A2A4JDU4"/>
<dbReference type="InterPro" id="IPR002018">
    <property type="entry name" value="CarbesteraseB"/>
</dbReference>
<comment type="similarity">
    <text evidence="1 6">Belongs to the type-B carboxylesterase/lipase family.</text>
</comment>
<reference evidence="8" key="1">
    <citation type="submission" date="2017-09" db="EMBL/GenBank/DDBJ databases">
        <title>Contemporary evolution of a Lepidopteran species, Heliothis virescens, in response to modern agricultural practices.</title>
        <authorList>
            <person name="Fritz M.L."/>
            <person name="Deyonke A.M."/>
            <person name="Papanicolaou A."/>
            <person name="Micinski S."/>
            <person name="Westbrook J."/>
            <person name="Gould F."/>
        </authorList>
    </citation>
    <scope>NUCLEOTIDE SEQUENCE [LARGE SCALE GENOMIC DNA]</scope>
    <source>
        <strain evidence="8">HvINT-</strain>
        <tissue evidence="8">Whole body</tissue>
    </source>
</reference>
<organism evidence="8">
    <name type="scientific">Heliothis virescens</name>
    <name type="common">Tobacco budworm moth</name>
    <dbReference type="NCBI Taxonomy" id="7102"/>
    <lineage>
        <taxon>Eukaryota</taxon>
        <taxon>Metazoa</taxon>
        <taxon>Ecdysozoa</taxon>
        <taxon>Arthropoda</taxon>
        <taxon>Hexapoda</taxon>
        <taxon>Insecta</taxon>
        <taxon>Pterygota</taxon>
        <taxon>Neoptera</taxon>
        <taxon>Endopterygota</taxon>
        <taxon>Lepidoptera</taxon>
        <taxon>Glossata</taxon>
        <taxon>Ditrysia</taxon>
        <taxon>Noctuoidea</taxon>
        <taxon>Noctuidae</taxon>
        <taxon>Heliothinae</taxon>
        <taxon>Heliothis</taxon>
    </lineage>
</organism>
<accession>A0A2A4JDU4</accession>
<evidence type="ECO:0000256" key="2">
    <source>
        <dbReference type="ARBA" id="ARBA00022487"/>
    </source>
</evidence>
<dbReference type="InterPro" id="IPR029058">
    <property type="entry name" value="AB_hydrolase_fold"/>
</dbReference>
<dbReference type="InterPro" id="IPR019826">
    <property type="entry name" value="Carboxylesterase_B_AS"/>
</dbReference>
<name>A0A2A4JDU4_HELVI</name>
<proteinExistence type="inferred from homology"/>
<evidence type="ECO:0000256" key="5">
    <source>
        <dbReference type="ARBA" id="ARBA00023180"/>
    </source>
</evidence>
<dbReference type="SUPFAM" id="SSF53474">
    <property type="entry name" value="alpha/beta-Hydrolases"/>
    <property type="match status" value="1"/>
</dbReference>
<evidence type="ECO:0000313" key="8">
    <source>
        <dbReference type="EMBL" id="PCG70141.1"/>
    </source>
</evidence>
<evidence type="ECO:0000256" key="4">
    <source>
        <dbReference type="ARBA" id="ARBA00023157"/>
    </source>
</evidence>
<keyword evidence="2" id="KW-0719">Serine esterase</keyword>
<dbReference type="PANTHER" id="PTHR11559">
    <property type="entry name" value="CARBOXYLESTERASE"/>
    <property type="match status" value="1"/>
</dbReference>